<feature type="signal peptide" evidence="1">
    <location>
        <begin position="1"/>
        <end position="31"/>
    </location>
</feature>
<sequence>MRKAAAAAPTSAWPLLLLLLILLLDAAAAMAAPAGGTVASTSSVAAAVWSRTTVEETVVELEPLLPADQLDMLQSRRVWSTTKHDTAATTLLPAASAAKLVAGKDSAMATAAALVSTVAPWVVEDTGSVGSNHKN</sequence>
<protein>
    <recommendedName>
        <fullName evidence="4">VAN3-binding protein-like auxin canalisation domain-containing protein</fullName>
    </recommendedName>
</protein>
<reference evidence="2" key="1">
    <citation type="submission" date="2015-04" db="UniProtKB">
        <authorList>
            <consortium name="EnsemblPlants"/>
        </authorList>
    </citation>
    <scope>IDENTIFICATION</scope>
</reference>
<reference evidence="2" key="2">
    <citation type="submission" date="2018-05" db="EMBL/GenBank/DDBJ databases">
        <title>OmerRS3 (Oryza meridionalis Reference Sequence Version 3).</title>
        <authorList>
            <person name="Zhang J."/>
            <person name="Kudrna D."/>
            <person name="Lee S."/>
            <person name="Talag J."/>
            <person name="Welchert J."/>
            <person name="Wing R.A."/>
        </authorList>
    </citation>
    <scope>NUCLEOTIDE SEQUENCE [LARGE SCALE GENOMIC DNA]</scope>
    <source>
        <strain evidence="2">cv. OR44</strain>
    </source>
</reference>
<dbReference type="EnsemblPlants" id="OMERI12G08280.1">
    <property type="protein sequence ID" value="OMERI12G08280.1"/>
    <property type="gene ID" value="OMERI12G08280"/>
</dbReference>
<accession>A0A0E0FC32</accession>
<dbReference type="Proteomes" id="UP000008021">
    <property type="component" value="Chromosome 12"/>
</dbReference>
<keyword evidence="3" id="KW-1185">Reference proteome</keyword>
<dbReference type="AlphaFoldDB" id="A0A0E0FC32"/>
<evidence type="ECO:0000256" key="1">
    <source>
        <dbReference type="SAM" id="SignalP"/>
    </source>
</evidence>
<proteinExistence type="predicted"/>
<dbReference type="Gramene" id="OMERI12G08280.1">
    <property type="protein sequence ID" value="OMERI12G08280.1"/>
    <property type="gene ID" value="OMERI12G08280"/>
</dbReference>
<evidence type="ECO:0000313" key="2">
    <source>
        <dbReference type="EnsemblPlants" id="OMERI12G08280.1"/>
    </source>
</evidence>
<feature type="chain" id="PRO_5002358880" description="VAN3-binding protein-like auxin canalisation domain-containing protein" evidence="1">
    <location>
        <begin position="32"/>
        <end position="135"/>
    </location>
</feature>
<organism evidence="2">
    <name type="scientific">Oryza meridionalis</name>
    <dbReference type="NCBI Taxonomy" id="40149"/>
    <lineage>
        <taxon>Eukaryota</taxon>
        <taxon>Viridiplantae</taxon>
        <taxon>Streptophyta</taxon>
        <taxon>Embryophyta</taxon>
        <taxon>Tracheophyta</taxon>
        <taxon>Spermatophyta</taxon>
        <taxon>Magnoliopsida</taxon>
        <taxon>Liliopsida</taxon>
        <taxon>Poales</taxon>
        <taxon>Poaceae</taxon>
        <taxon>BOP clade</taxon>
        <taxon>Oryzoideae</taxon>
        <taxon>Oryzeae</taxon>
        <taxon>Oryzinae</taxon>
        <taxon>Oryza</taxon>
    </lineage>
</organism>
<dbReference type="HOGENOM" id="CLU_1889056_0_0_1"/>
<evidence type="ECO:0008006" key="4">
    <source>
        <dbReference type="Google" id="ProtNLM"/>
    </source>
</evidence>
<evidence type="ECO:0000313" key="3">
    <source>
        <dbReference type="Proteomes" id="UP000008021"/>
    </source>
</evidence>
<name>A0A0E0FC32_9ORYZ</name>
<keyword evidence="1" id="KW-0732">Signal</keyword>